<dbReference type="Pfam" id="PF05545">
    <property type="entry name" value="FixQ"/>
    <property type="match status" value="1"/>
</dbReference>
<dbReference type="InterPro" id="IPR008621">
    <property type="entry name" value="Cbb3-typ_cyt_oxidase_comp"/>
</dbReference>
<evidence type="ECO:0000313" key="3">
    <source>
        <dbReference type="Proteomes" id="UP000190198"/>
    </source>
</evidence>
<keyword evidence="1" id="KW-0812">Transmembrane</keyword>
<proteinExistence type="predicted"/>
<evidence type="ECO:0000313" key="2">
    <source>
        <dbReference type="EMBL" id="OOZ41433.1"/>
    </source>
</evidence>
<feature type="transmembrane region" description="Helical" evidence="1">
    <location>
        <begin position="17"/>
        <end position="35"/>
    </location>
</feature>
<gene>
    <name evidence="2" type="ORF">BOW52_04625</name>
</gene>
<dbReference type="RefSeq" id="WP_078476666.1">
    <property type="nucleotide sequence ID" value="NZ_MPRK01000062.1"/>
</dbReference>
<comment type="caution">
    <text evidence="2">The sequence shown here is derived from an EMBL/GenBank/DDBJ whole genome shotgun (WGS) entry which is preliminary data.</text>
</comment>
<organism evidence="2 3">
    <name type="scientific">Solemya elarraichensis gill symbiont</name>
    <dbReference type="NCBI Taxonomy" id="1918949"/>
    <lineage>
        <taxon>Bacteria</taxon>
        <taxon>Pseudomonadati</taxon>
        <taxon>Pseudomonadota</taxon>
        <taxon>Gammaproteobacteria</taxon>
        <taxon>sulfur-oxidizing symbionts</taxon>
    </lineage>
</organism>
<evidence type="ECO:0000256" key="1">
    <source>
        <dbReference type="SAM" id="Phobius"/>
    </source>
</evidence>
<dbReference type="EMBL" id="MPRK01000062">
    <property type="protein sequence ID" value="OOZ41433.1"/>
    <property type="molecule type" value="Genomic_DNA"/>
</dbReference>
<keyword evidence="3" id="KW-1185">Reference proteome</keyword>
<keyword evidence="1" id="KW-0472">Membrane</keyword>
<dbReference type="AlphaFoldDB" id="A0A1T2L8K7"/>
<reference evidence="2 3" key="1">
    <citation type="submission" date="2016-11" db="EMBL/GenBank/DDBJ databases">
        <title>Mixed transmission modes and dynamic genome evolution in an obligate animal-bacterial symbiosis.</title>
        <authorList>
            <person name="Russell S.L."/>
            <person name="Corbett-Detig R.B."/>
            <person name="Cavanaugh C.M."/>
        </authorList>
    </citation>
    <scope>NUCLEOTIDE SEQUENCE [LARGE SCALE GENOMIC DNA]</scope>
    <source>
        <strain evidence="2">Sp-SM6</strain>
    </source>
</reference>
<dbReference type="Proteomes" id="UP000190198">
    <property type="component" value="Unassembled WGS sequence"/>
</dbReference>
<keyword evidence="1" id="KW-1133">Transmembrane helix</keyword>
<sequence>MPTWLQWMTSMEYSKPIALLIFFFTFIGILVYVFTGKKRKERLESYKYIPFADDDVSDTEDEQGKSS</sequence>
<protein>
    <submittedName>
        <fullName evidence="2">Uncharacterized protein</fullName>
    </submittedName>
</protein>
<accession>A0A1T2L8K7</accession>
<name>A0A1T2L8K7_9GAMM</name>